<dbReference type="RefSeq" id="WP_244227806.1">
    <property type="nucleotide sequence ID" value="NZ_RAWK01000567.1"/>
</dbReference>
<keyword evidence="4" id="KW-1185">Reference proteome</keyword>
<evidence type="ECO:0000313" key="3">
    <source>
        <dbReference type="EMBL" id="RKH49580.1"/>
    </source>
</evidence>
<feature type="non-terminal residue" evidence="3">
    <location>
        <position position="64"/>
    </location>
</feature>
<evidence type="ECO:0000259" key="2">
    <source>
        <dbReference type="Pfam" id="PF01719"/>
    </source>
</evidence>
<dbReference type="EMBL" id="RAWK01000567">
    <property type="protein sequence ID" value="RKH49580.1"/>
    <property type="molecule type" value="Genomic_DNA"/>
</dbReference>
<dbReference type="GO" id="GO:0003677">
    <property type="term" value="F:DNA binding"/>
    <property type="evidence" value="ECO:0007669"/>
    <property type="project" value="InterPro"/>
</dbReference>
<reference evidence="4" key="1">
    <citation type="submission" date="2018-09" db="EMBL/GenBank/DDBJ databases">
        <authorList>
            <person name="Livingstone P.G."/>
            <person name="Whitworth D.E."/>
        </authorList>
    </citation>
    <scope>NUCLEOTIDE SEQUENCE [LARGE SCALE GENOMIC DNA]</scope>
    <source>
        <strain evidence="4">AB050A</strain>
    </source>
</reference>
<proteinExistence type="predicted"/>
<dbReference type="GO" id="GO:0006260">
    <property type="term" value="P:DNA replication"/>
    <property type="evidence" value="ECO:0007669"/>
    <property type="project" value="InterPro"/>
</dbReference>
<organism evidence="3 4">
    <name type="scientific">Corallococcus aberystwythensis</name>
    <dbReference type="NCBI Taxonomy" id="2316722"/>
    <lineage>
        <taxon>Bacteria</taxon>
        <taxon>Pseudomonadati</taxon>
        <taxon>Myxococcota</taxon>
        <taxon>Myxococcia</taxon>
        <taxon>Myxococcales</taxon>
        <taxon>Cystobacterineae</taxon>
        <taxon>Myxococcaceae</taxon>
        <taxon>Corallococcus</taxon>
    </lineage>
</organism>
<feature type="domain" description="Plasmid replication protein origin binding" evidence="2">
    <location>
        <begin position="9"/>
        <end position="63"/>
    </location>
</feature>
<evidence type="ECO:0000256" key="1">
    <source>
        <dbReference type="SAM" id="MobiDB-lite"/>
    </source>
</evidence>
<name>A0A3A8P2B9_9BACT</name>
<feature type="region of interest" description="Disordered" evidence="1">
    <location>
        <begin position="43"/>
        <end position="64"/>
    </location>
</feature>
<comment type="caution">
    <text evidence="3">The sequence shown here is derived from an EMBL/GenBank/DDBJ whole genome shotgun (WGS) entry which is preliminary data.</text>
</comment>
<accession>A0A3A8P2B9</accession>
<sequence>MANKASQGNVRNRNWTFVINPESVDEGWRDILDNEHIQWVESPLHDKDTNPNGEIKKAHKHILV</sequence>
<dbReference type="GO" id="GO:0003916">
    <property type="term" value="F:DNA topoisomerase activity"/>
    <property type="evidence" value="ECO:0007669"/>
    <property type="project" value="InterPro"/>
</dbReference>
<evidence type="ECO:0000313" key="4">
    <source>
        <dbReference type="Proteomes" id="UP000267003"/>
    </source>
</evidence>
<dbReference type="AlphaFoldDB" id="A0A3A8P2B9"/>
<protein>
    <submittedName>
        <fullName evidence="3">Replication protein</fullName>
    </submittedName>
</protein>
<dbReference type="Proteomes" id="UP000267003">
    <property type="component" value="Unassembled WGS sequence"/>
</dbReference>
<dbReference type="GO" id="GO:0005727">
    <property type="term" value="C:extrachromosomal circular DNA"/>
    <property type="evidence" value="ECO:0007669"/>
    <property type="project" value="InterPro"/>
</dbReference>
<dbReference type="Pfam" id="PF01719">
    <property type="entry name" value="Rep_OBD"/>
    <property type="match status" value="1"/>
</dbReference>
<gene>
    <name evidence="3" type="ORF">D7W81_41460</name>
</gene>
<dbReference type="InterPro" id="IPR002631">
    <property type="entry name" value="Plasmid_rep_OBD"/>
</dbReference>
<dbReference type="Gene3D" id="3.40.1310.30">
    <property type="match status" value="1"/>
</dbReference>